<comment type="caution">
    <text evidence="1">The sequence shown here is derived from an EMBL/GenBank/DDBJ whole genome shotgun (WGS) entry which is preliminary data.</text>
</comment>
<evidence type="ECO:0000313" key="1">
    <source>
        <dbReference type="EMBL" id="KAF2902804.1"/>
    </source>
</evidence>
<dbReference type="OrthoDB" id="10025891at2759"/>
<reference evidence="1" key="1">
    <citation type="submission" date="2019-08" db="EMBL/GenBank/DDBJ databases">
        <title>The genome of the North American firefly Photinus pyralis.</title>
        <authorList>
            <consortium name="Photinus pyralis genome working group"/>
            <person name="Fallon T.R."/>
            <person name="Sander Lower S.E."/>
            <person name="Weng J.-K."/>
        </authorList>
    </citation>
    <scope>NUCLEOTIDE SEQUENCE</scope>
    <source>
        <strain evidence="1">TRF0915ILg1</strain>
        <tissue evidence="1">Whole body</tissue>
    </source>
</reference>
<name>A0A8K0GJZ8_IGNLU</name>
<organism evidence="1 2">
    <name type="scientific">Ignelater luminosus</name>
    <name type="common">Cucubano</name>
    <name type="synonym">Pyrophorus luminosus</name>
    <dbReference type="NCBI Taxonomy" id="2038154"/>
    <lineage>
        <taxon>Eukaryota</taxon>
        <taxon>Metazoa</taxon>
        <taxon>Ecdysozoa</taxon>
        <taxon>Arthropoda</taxon>
        <taxon>Hexapoda</taxon>
        <taxon>Insecta</taxon>
        <taxon>Pterygota</taxon>
        <taxon>Neoptera</taxon>
        <taxon>Endopterygota</taxon>
        <taxon>Coleoptera</taxon>
        <taxon>Polyphaga</taxon>
        <taxon>Elateriformia</taxon>
        <taxon>Elateroidea</taxon>
        <taxon>Elateridae</taxon>
        <taxon>Agrypninae</taxon>
        <taxon>Pyrophorini</taxon>
        <taxon>Ignelater</taxon>
    </lineage>
</organism>
<keyword evidence="2" id="KW-1185">Reference proteome</keyword>
<gene>
    <name evidence="1" type="ORF">ILUMI_03382</name>
</gene>
<protein>
    <submittedName>
        <fullName evidence="1">Uncharacterized protein</fullName>
    </submittedName>
</protein>
<dbReference type="EMBL" id="VTPC01001184">
    <property type="protein sequence ID" value="KAF2902804.1"/>
    <property type="molecule type" value="Genomic_DNA"/>
</dbReference>
<dbReference type="Proteomes" id="UP000801492">
    <property type="component" value="Unassembled WGS sequence"/>
</dbReference>
<dbReference type="AlphaFoldDB" id="A0A8K0GJZ8"/>
<proteinExistence type="predicted"/>
<accession>A0A8K0GJZ8</accession>
<sequence length="279" mass="31759">MVCDVNSSLVLNQEIRTVSSNPRAASTNMLSAPLTLSLSEIPYDASPAGEWTDVAARLLRLSKLLLQMDMIDQQGASLKMYKTVSAEEFWTERALDNPCLGDYAKRYAAVTQLLVHKRRAKKFYTSLKESVDECQNRDGLVALAFDFVQNVHLPEIPDKNLAVRIRQSGRRNPNLSERTVTNKFGTSKATIHRVKLKAGLKTYKIQKVPDWDQEKKRRAKSRARKLYNDFFTKCDCCVMDDETYCVADISQIQGQEFYVASQRGKVAEQFKTRKASKYP</sequence>
<evidence type="ECO:0000313" key="2">
    <source>
        <dbReference type="Proteomes" id="UP000801492"/>
    </source>
</evidence>